<sequence>MNNYLLLASCMVLISSFTQILLKKSANEQSGGIRYFLNSKVIIGYILFFIVTFINSRIIYKNINLSTINIIESFGYIFVPLLSWILLKEKLNRKMLIGIGLIILGIFVFVW</sequence>
<dbReference type="PANTHER" id="PTHR30561:SF9">
    <property type="entry name" value="4-AMINO-4-DEOXY-L-ARABINOSE-PHOSPHOUNDECAPRENOL FLIPPASE SUBUNIT ARNF-RELATED"/>
    <property type="match status" value="1"/>
</dbReference>
<keyword evidence="15" id="KW-1185">Reference proteome</keyword>
<keyword evidence="11 12" id="KW-0472">Membrane</keyword>
<dbReference type="GO" id="GO:0022857">
    <property type="term" value="F:transmembrane transporter activity"/>
    <property type="evidence" value="ECO:0007669"/>
    <property type="project" value="InterPro"/>
</dbReference>
<dbReference type="STRING" id="118967.SAMN02745191_1057"/>
<accession>A0A1T4LUV7</accession>
<dbReference type="GO" id="GO:0009103">
    <property type="term" value="P:lipopolysaccharide biosynthetic process"/>
    <property type="evidence" value="ECO:0007669"/>
    <property type="project" value="UniProtKB-KW"/>
</dbReference>
<evidence type="ECO:0000256" key="5">
    <source>
        <dbReference type="ARBA" id="ARBA00022519"/>
    </source>
</evidence>
<evidence type="ECO:0000256" key="7">
    <source>
        <dbReference type="ARBA" id="ARBA00022692"/>
    </source>
</evidence>
<proteinExistence type="inferred from homology"/>
<protein>
    <submittedName>
        <fullName evidence="14">EamA-like transporter family protein</fullName>
    </submittedName>
</protein>
<feature type="transmembrane region" description="Helical" evidence="12">
    <location>
        <begin position="66"/>
        <end position="87"/>
    </location>
</feature>
<dbReference type="Proteomes" id="UP000243297">
    <property type="component" value="Unassembled WGS sequence"/>
</dbReference>
<evidence type="ECO:0000256" key="9">
    <source>
        <dbReference type="ARBA" id="ARBA00022989"/>
    </source>
</evidence>
<dbReference type="GO" id="GO:0005886">
    <property type="term" value="C:plasma membrane"/>
    <property type="evidence" value="ECO:0007669"/>
    <property type="project" value="UniProtKB-SubCell"/>
</dbReference>
<dbReference type="InterPro" id="IPR037185">
    <property type="entry name" value="EmrE-like"/>
</dbReference>
<keyword evidence="3" id="KW-1003">Cell membrane</keyword>
<comment type="similarity">
    <text evidence="2">Belongs to the EamA transporter family.</text>
</comment>
<dbReference type="Pfam" id="PF00892">
    <property type="entry name" value="EamA"/>
    <property type="match status" value="1"/>
</dbReference>
<evidence type="ECO:0000256" key="11">
    <source>
        <dbReference type="ARBA" id="ARBA00023136"/>
    </source>
</evidence>
<dbReference type="EMBL" id="FUWY01000002">
    <property type="protein sequence ID" value="SJZ58530.1"/>
    <property type="molecule type" value="Genomic_DNA"/>
</dbReference>
<keyword evidence="10" id="KW-0443">Lipid metabolism</keyword>
<gene>
    <name evidence="14" type="ORF">SAMN02745191_1057</name>
</gene>
<evidence type="ECO:0000256" key="10">
    <source>
        <dbReference type="ARBA" id="ARBA00023098"/>
    </source>
</evidence>
<evidence type="ECO:0000256" key="4">
    <source>
        <dbReference type="ARBA" id="ARBA00022516"/>
    </source>
</evidence>
<reference evidence="15" key="1">
    <citation type="submission" date="2017-02" db="EMBL/GenBank/DDBJ databases">
        <authorList>
            <person name="Varghese N."/>
            <person name="Submissions S."/>
        </authorList>
    </citation>
    <scope>NUCLEOTIDE SEQUENCE [LARGE SCALE GENOMIC DNA]</scope>
    <source>
        <strain evidence="15">ATCC 25662</strain>
    </source>
</reference>
<keyword evidence="8" id="KW-0448">Lipopolysaccharide biosynthesis</keyword>
<evidence type="ECO:0000256" key="1">
    <source>
        <dbReference type="ARBA" id="ARBA00004651"/>
    </source>
</evidence>
<dbReference type="Gene3D" id="1.10.3730.20">
    <property type="match status" value="1"/>
</dbReference>
<dbReference type="AlphaFoldDB" id="A0A1T4LUV7"/>
<feature type="transmembrane region" description="Helical" evidence="12">
    <location>
        <begin position="42"/>
        <end position="60"/>
    </location>
</feature>
<name>A0A1T4LUV7_9FIRM</name>
<feature type="domain" description="EamA" evidence="13">
    <location>
        <begin position="12"/>
        <end position="110"/>
    </location>
</feature>
<keyword evidence="4" id="KW-0444">Lipid biosynthesis</keyword>
<evidence type="ECO:0000256" key="6">
    <source>
        <dbReference type="ARBA" id="ARBA00022556"/>
    </source>
</evidence>
<keyword evidence="9 12" id="KW-1133">Transmembrane helix</keyword>
<dbReference type="InterPro" id="IPR000390">
    <property type="entry name" value="Small_drug/metabolite_transptr"/>
</dbReference>
<feature type="transmembrane region" description="Helical" evidence="12">
    <location>
        <begin position="94"/>
        <end position="110"/>
    </location>
</feature>
<evidence type="ECO:0000256" key="12">
    <source>
        <dbReference type="SAM" id="Phobius"/>
    </source>
</evidence>
<evidence type="ECO:0000313" key="15">
    <source>
        <dbReference type="Proteomes" id="UP000243297"/>
    </source>
</evidence>
<organism evidence="14 15">
    <name type="scientific">Anaerorhabdus furcosa</name>
    <dbReference type="NCBI Taxonomy" id="118967"/>
    <lineage>
        <taxon>Bacteria</taxon>
        <taxon>Bacillati</taxon>
        <taxon>Bacillota</taxon>
        <taxon>Erysipelotrichia</taxon>
        <taxon>Erysipelotrichales</taxon>
        <taxon>Erysipelotrichaceae</taxon>
        <taxon>Anaerorhabdus</taxon>
    </lineage>
</organism>
<dbReference type="SUPFAM" id="SSF103481">
    <property type="entry name" value="Multidrug resistance efflux transporter EmrE"/>
    <property type="match status" value="1"/>
</dbReference>
<feature type="transmembrane region" description="Helical" evidence="12">
    <location>
        <begin position="6"/>
        <end position="22"/>
    </location>
</feature>
<evidence type="ECO:0000256" key="8">
    <source>
        <dbReference type="ARBA" id="ARBA00022985"/>
    </source>
</evidence>
<dbReference type="OrthoDB" id="2873177at2"/>
<evidence type="ECO:0000259" key="13">
    <source>
        <dbReference type="Pfam" id="PF00892"/>
    </source>
</evidence>
<evidence type="ECO:0000313" key="14">
    <source>
        <dbReference type="EMBL" id="SJZ58530.1"/>
    </source>
</evidence>
<dbReference type="PANTHER" id="PTHR30561">
    <property type="entry name" value="SMR FAMILY PROTON-DEPENDENT DRUG EFFLUX TRANSPORTER SUGE"/>
    <property type="match status" value="1"/>
</dbReference>
<dbReference type="InterPro" id="IPR000620">
    <property type="entry name" value="EamA_dom"/>
</dbReference>
<dbReference type="RefSeq" id="WP_078711479.1">
    <property type="nucleotide sequence ID" value="NZ_FUWY01000002.1"/>
</dbReference>
<comment type="subcellular location">
    <subcellularLocation>
        <location evidence="1">Cell membrane</location>
        <topology evidence="1">Multi-pass membrane protein</topology>
    </subcellularLocation>
</comment>
<keyword evidence="7 12" id="KW-0812">Transmembrane</keyword>
<keyword evidence="6" id="KW-0441">Lipid A biosynthesis</keyword>
<evidence type="ECO:0000256" key="3">
    <source>
        <dbReference type="ARBA" id="ARBA00022475"/>
    </source>
</evidence>
<evidence type="ECO:0000256" key="2">
    <source>
        <dbReference type="ARBA" id="ARBA00007362"/>
    </source>
</evidence>
<keyword evidence="5" id="KW-0997">Cell inner membrane</keyword>